<proteinExistence type="predicted"/>
<reference evidence="3" key="1">
    <citation type="submission" date="2021-06" db="EMBL/GenBank/DDBJ databases">
        <title>Identification of Pseudomonas cichorii causing bacterial leaf black spot of flue-cured tobacco, a new disease in China.</title>
        <authorList>
            <person name="Lu C.-H."/>
        </authorList>
    </citation>
    <scope>NUCLEOTIDE SEQUENCE [LARGE SCALE GENOMIC DNA]</scope>
    <source>
        <strain evidence="3">LJ2</strain>
    </source>
</reference>
<dbReference type="EMBL" id="CP076668">
    <property type="protein sequence ID" value="QWU85781.1"/>
    <property type="molecule type" value="Genomic_DNA"/>
</dbReference>
<name>A0ABX8I4S5_9PSED</name>
<gene>
    <name evidence="2" type="ORF">KQP88_06245</name>
</gene>
<protein>
    <submittedName>
        <fullName evidence="2">Competence protein CinA</fullName>
    </submittedName>
</protein>
<organism evidence="2 3">
    <name type="scientific">Pseudomonas lijiangensis</name>
    <dbReference type="NCBI Taxonomy" id="2995658"/>
    <lineage>
        <taxon>Bacteria</taxon>
        <taxon>Pseudomonadati</taxon>
        <taxon>Pseudomonadota</taxon>
        <taxon>Gammaproteobacteria</taxon>
        <taxon>Pseudomonadales</taxon>
        <taxon>Pseudomonadaceae</taxon>
        <taxon>Pseudomonas</taxon>
    </lineage>
</organism>
<evidence type="ECO:0000313" key="3">
    <source>
        <dbReference type="Proteomes" id="UP000683401"/>
    </source>
</evidence>
<keyword evidence="3" id="KW-1185">Reference proteome</keyword>
<dbReference type="RefSeq" id="WP_216706047.1">
    <property type="nucleotide sequence ID" value="NZ_CP076668.1"/>
</dbReference>
<evidence type="ECO:0000313" key="2">
    <source>
        <dbReference type="EMBL" id="QWU85781.1"/>
    </source>
</evidence>
<sequence>MESLWCRGLSAVFLRWAQGYHAHLHNAGAADTSCIVTEGFRAPKDADALYRLPASLLDNGRHLIKRDFYMKNKRARDSGNGRFITVDEAKRRPKETTVETIRKPSPRKKES</sequence>
<feature type="region of interest" description="Disordered" evidence="1">
    <location>
        <begin position="89"/>
        <end position="111"/>
    </location>
</feature>
<accession>A0ABX8I4S5</accession>
<evidence type="ECO:0000256" key="1">
    <source>
        <dbReference type="SAM" id="MobiDB-lite"/>
    </source>
</evidence>
<dbReference type="Proteomes" id="UP000683401">
    <property type="component" value="Chromosome"/>
</dbReference>